<dbReference type="GeneID" id="8739569"/>
<protein>
    <submittedName>
        <fullName evidence="1">Uncharacterized protein</fullName>
    </submittedName>
</protein>
<name>D2RI40_ARCPA</name>
<accession>D2RI40</accession>
<dbReference type="PaxDb" id="572546-Arcpr_0904"/>
<dbReference type="AlphaFoldDB" id="D2RI40"/>
<dbReference type="HOGENOM" id="CLU_2257210_0_0_2"/>
<dbReference type="KEGG" id="apo:Arcpr_0904"/>
<dbReference type="Proteomes" id="UP000001901">
    <property type="component" value="Chromosome"/>
</dbReference>
<evidence type="ECO:0000313" key="2">
    <source>
        <dbReference type="Proteomes" id="UP000001901"/>
    </source>
</evidence>
<dbReference type="STRING" id="572546.Arcpr_0904"/>
<proteinExistence type="predicted"/>
<gene>
    <name evidence="1" type="ordered locus">Arcpr_0904</name>
</gene>
<keyword evidence="2" id="KW-1185">Reference proteome</keyword>
<dbReference type="RefSeq" id="WP_012940301.1">
    <property type="nucleotide sequence ID" value="NC_013741.1"/>
</dbReference>
<sequence length="103" mass="12028">MWVKEYVFRFVCAICRTPVAVYSFEPYTAPKLRAEFNGEIVEGYICEECFRQLKESCNAEIPALKYLCHHFERPVVKRKRTIRTILSVVFGNRCREGESNGQA</sequence>
<evidence type="ECO:0000313" key="1">
    <source>
        <dbReference type="EMBL" id="ADB57965.1"/>
    </source>
</evidence>
<organism evidence="1 2">
    <name type="scientific">Archaeoglobus profundus (strain DSM 5631 / JCM 9629 / NBRC 100127 / Av18)</name>
    <dbReference type="NCBI Taxonomy" id="572546"/>
    <lineage>
        <taxon>Archaea</taxon>
        <taxon>Methanobacteriati</taxon>
        <taxon>Methanobacteriota</taxon>
        <taxon>Archaeoglobi</taxon>
        <taxon>Archaeoglobales</taxon>
        <taxon>Archaeoglobaceae</taxon>
        <taxon>Archaeoglobus</taxon>
    </lineage>
</organism>
<dbReference type="EMBL" id="CP001857">
    <property type="protein sequence ID" value="ADB57965.1"/>
    <property type="molecule type" value="Genomic_DNA"/>
</dbReference>
<reference evidence="1 2" key="1">
    <citation type="journal article" date="2010" name="Stand. Genomic Sci.">
        <title>Complete genome sequence of Archaeoglobus profundus type strain (AV18).</title>
        <authorList>
            <person name="von Jan M."/>
            <person name="Lapidus A."/>
            <person name="Del Rio T.G."/>
            <person name="Copeland A."/>
            <person name="Tice H."/>
            <person name="Cheng J.F."/>
            <person name="Lucas S."/>
            <person name="Chen F."/>
            <person name="Nolan M."/>
            <person name="Goodwin L."/>
            <person name="Han C."/>
            <person name="Pitluck S."/>
            <person name="Liolios K."/>
            <person name="Ivanova N."/>
            <person name="Mavromatis K."/>
            <person name="Ovchinnikova G."/>
            <person name="Chertkov O."/>
            <person name="Pati A."/>
            <person name="Chen A."/>
            <person name="Palaniappan K."/>
            <person name="Land M."/>
            <person name="Hauser L."/>
            <person name="Chang Y.J."/>
            <person name="Jeffries C.D."/>
            <person name="Saunders E."/>
            <person name="Brettin T."/>
            <person name="Detter J.C."/>
            <person name="Chain P."/>
            <person name="Eichinger K."/>
            <person name="Huber H."/>
            <person name="Spring S."/>
            <person name="Rohde M."/>
            <person name="Goker M."/>
            <person name="Wirth R."/>
            <person name="Woyke T."/>
            <person name="Bristow J."/>
            <person name="Eisen J.A."/>
            <person name="Markowitz V."/>
            <person name="Hugenholtz P."/>
            <person name="Kyrpides N.C."/>
            <person name="Klenk H.P."/>
        </authorList>
    </citation>
    <scope>NUCLEOTIDE SEQUENCE [LARGE SCALE GENOMIC DNA]</scope>
    <source>
        <strain evidence="2">DSM 5631 / JCM 9629 / NBRC 100127 / Av18</strain>
    </source>
</reference>